<evidence type="ECO:0000313" key="1">
    <source>
        <dbReference type="EMBL" id="MCJ1960999.1"/>
    </source>
</evidence>
<dbReference type="Pfam" id="PF13279">
    <property type="entry name" value="4HBT_2"/>
    <property type="match status" value="1"/>
</dbReference>
<name>A0ABT0ACV1_9SPHN</name>
<protein>
    <submittedName>
        <fullName evidence="1">Acyl-CoA thioesterase</fullName>
    </submittedName>
</protein>
<dbReference type="Gene3D" id="3.10.129.10">
    <property type="entry name" value="Hotdog Thioesterase"/>
    <property type="match status" value="1"/>
</dbReference>
<reference evidence="1" key="1">
    <citation type="submission" date="2022-03" db="EMBL/GenBank/DDBJ databases">
        <title>Identification of a novel bacterium isolated from mangrove sediments.</title>
        <authorList>
            <person name="Pan X."/>
        </authorList>
    </citation>
    <scope>NUCLEOTIDE SEQUENCE</scope>
    <source>
        <strain evidence="1">B2637</strain>
    </source>
</reference>
<dbReference type="InterPro" id="IPR029069">
    <property type="entry name" value="HotDog_dom_sf"/>
</dbReference>
<comment type="caution">
    <text evidence="1">The sequence shown here is derived from an EMBL/GenBank/DDBJ whole genome shotgun (WGS) entry which is preliminary data.</text>
</comment>
<proteinExistence type="predicted"/>
<accession>A0ABT0ACV1</accession>
<dbReference type="RefSeq" id="WP_243799667.1">
    <property type="nucleotide sequence ID" value="NZ_JALHAT010000014.1"/>
</dbReference>
<evidence type="ECO:0000313" key="2">
    <source>
        <dbReference type="Proteomes" id="UP001162802"/>
    </source>
</evidence>
<organism evidence="1 2">
    <name type="scientific">Novosphingobium mangrovi</name>
    <name type="common">ex Hu et al. 2023</name>
    <dbReference type="NCBI Taxonomy" id="2930094"/>
    <lineage>
        <taxon>Bacteria</taxon>
        <taxon>Pseudomonadati</taxon>
        <taxon>Pseudomonadota</taxon>
        <taxon>Alphaproteobacteria</taxon>
        <taxon>Sphingomonadales</taxon>
        <taxon>Sphingomonadaceae</taxon>
        <taxon>Novosphingobium</taxon>
    </lineage>
</organism>
<gene>
    <name evidence="1" type="ORF">MTR65_09935</name>
</gene>
<dbReference type="EMBL" id="JALHAT010000014">
    <property type="protein sequence ID" value="MCJ1960999.1"/>
    <property type="molecule type" value="Genomic_DNA"/>
</dbReference>
<dbReference type="Proteomes" id="UP001162802">
    <property type="component" value="Unassembled WGS sequence"/>
</dbReference>
<dbReference type="SUPFAM" id="SSF54637">
    <property type="entry name" value="Thioesterase/thiol ester dehydrase-isomerase"/>
    <property type="match status" value="1"/>
</dbReference>
<dbReference type="CDD" id="cd00586">
    <property type="entry name" value="4HBT"/>
    <property type="match status" value="1"/>
</dbReference>
<keyword evidence="2" id="KW-1185">Reference proteome</keyword>
<sequence>MNTPTTPFLTREYRIEWGQCDPAGIVFAPRYMDMFAESSVLLFEAAGLPRKRDMLREMGVAGFPLVDLSARFLKPASYGDVVTIEADAPVFGNSSFTIAHRIRLGDALCVEGTEKRVWTVREKDGSGPLKAARVPGDVRARFASG</sequence>